<keyword evidence="1 2" id="KW-0732">Signal</keyword>
<evidence type="ECO:0000256" key="1">
    <source>
        <dbReference type="ARBA" id="ARBA00022729"/>
    </source>
</evidence>
<proteinExistence type="predicted"/>
<evidence type="ECO:0000313" key="5">
    <source>
        <dbReference type="Proteomes" id="UP000095347"/>
    </source>
</evidence>
<dbReference type="AlphaFoldDB" id="A0A1E5Q7I0"/>
<dbReference type="PANTHER" id="PTHR35936:SF19">
    <property type="entry name" value="AMINO-ACID-BINDING PROTEIN YXEM-RELATED"/>
    <property type="match status" value="1"/>
</dbReference>
<dbReference type="InterPro" id="IPR001638">
    <property type="entry name" value="Solute-binding_3/MltF_N"/>
</dbReference>
<name>A0A1E5Q7I0_9PROT</name>
<dbReference type="Pfam" id="PF00497">
    <property type="entry name" value="SBP_bac_3"/>
    <property type="match status" value="1"/>
</dbReference>
<keyword evidence="5" id="KW-1185">Reference proteome</keyword>
<evidence type="ECO:0000259" key="3">
    <source>
        <dbReference type="SMART" id="SM00062"/>
    </source>
</evidence>
<dbReference type="CDD" id="cd13530">
    <property type="entry name" value="PBP2_peptides_like"/>
    <property type="match status" value="1"/>
</dbReference>
<reference evidence="5" key="1">
    <citation type="submission" date="2016-07" db="EMBL/GenBank/DDBJ databases">
        <authorList>
            <person name="Florea S."/>
            <person name="Webb J.S."/>
            <person name="Jaromczyk J."/>
            <person name="Schardl C.L."/>
        </authorList>
    </citation>
    <scope>NUCLEOTIDE SEQUENCE [LARGE SCALE GENOMIC DNA]</scope>
    <source>
        <strain evidence="5">MV-1</strain>
    </source>
</reference>
<organism evidence="4 5">
    <name type="scientific">Magnetovibrio blakemorei</name>
    <dbReference type="NCBI Taxonomy" id="28181"/>
    <lineage>
        <taxon>Bacteria</taxon>
        <taxon>Pseudomonadati</taxon>
        <taxon>Pseudomonadota</taxon>
        <taxon>Alphaproteobacteria</taxon>
        <taxon>Rhodospirillales</taxon>
        <taxon>Magnetovibrionaceae</taxon>
        <taxon>Magnetovibrio</taxon>
    </lineage>
</organism>
<dbReference type="SMART" id="SM00062">
    <property type="entry name" value="PBPb"/>
    <property type="match status" value="1"/>
</dbReference>
<protein>
    <recommendedName>
        <fullName evidence="3">Solute-binding protein family 3/N-terminal domain-containing protein</fullName>
    </recommendedName>
</protein>
<sequence>MSKHIKVLIGVFLAMVLNTAPALAAGHLDRVKDSNELRVCHWPAYYAISYNNPKSGKLEGIDIGLAEELAKDLSVQLTFVKTSFATFIKDIQADKCDIAMFGVGITEARAKFLDYSEPYLRSDIYAIVTKSHPTLKTWDDMDKTGHILVVQKGTFMEDAASAFQNASILSVVKFQQREQEVRTGRADAFLTDFPYGKKILVTYDWAKLLEPSKPFWTTEYAYAINKGDPDWLAYINGFVERIKSDGRLKKHAEDNGLLPIAILK</sequence>
<dbReference type="EMBL" id="MCGG01000025">
    <property type="protein sequence ID" value="OEJ67061.1"/>
    <property type="molecule type" value="Genomic_DNA"/>
</dbReference>
<dbReference type="RefSeq" id="WP_069957891.1">
    <property type="nucleotide sequence ID" value="NZ_MCGG01000025.1"/>
</dbReference>
<comment type="caution">
    <text evidence="4">The sequence shown here is derived from an EMBL/GenBank/DDBJ whole genome shotgun (WGS) entry which is preliminary data.</text>
</comment>
<feature type="domain" description="Solute-binding protein family 3/N-terminal" evidence="3">
    <location>
        <begin position="36"/>
        <end position="255"/>
    </location>
</feature>
<evidence type="ECO:0000313" key="4">
    <source>
        <dbReference type="EMBL" id="OEJ67061.1"/>
    </source>
</evidence>
<feature type="chain" id="PRO_5009184097" description="Solute-binding protein family 3/N-terminal domain-containing protein" evidence="2">
    <location>
        <begin position="25"/>
        <end position="264"/>
    </location>
</feature>
<dbReference type="SUPFAM" id="SSF53850">
    <property type="entry name" value="Periplasmic binding protein-like II"/>
    <property type="match status" value="1"/>
</dbReference>
<accession>A0A1E5Q7I0</accession>
<evidence type="ECO:0000256" key="2">
    <source>
        <dbReference type="SAM" id="SignalP"/>
    </source>
</evidence>
<dbReference type="PANTHER" id="PTHR35936">
    <property type="entry name" value="MEMBRANE-BOUND LYTIC MUREIN TRANSGLYCOSYLASE F"/>
    <property type="match status" value="1"/>
</dbReference>
<dbReference type="Gene3D" id="3.40.190.10">
    <property type="entry name" value="Periplasmic binding protein-like II"/>
    <property type="match status" value="2"/>
</dbReference>
<dbReference type="Proteomes" id="UP000095347">
    <property type="component" value="Unassembled WGS sequence"/>
</dbReference>
<dbReference type="STRING" id="28181.BEN30_09780"/>
<feature type="signal peptide" evidence="2">
    <location>
        <begin position="1"/>
        <end position="24"/>
    </location>
</feature>
<gene>
    <name evidence="4" type="ORF">BEN30_09780</name>
</gene>